<dbReference type="InterPro" id="IPR014784">
    <property type="entry name" value="Cu2_ascorb_mOase-like_C"/>
</dbReference>
<accession>A0A315ZA38</accession>
<dbReference type="SUPFAM" id="SSF49742">
    <property type="entry name" value="PHM/PNGase F"/>
    <property type="match status" value="1"/>
</dbReference>
<dbReference type="RefSeq" id="WP_109618923.1">
    <property type="nucleotide sequence ID" value="NZ_QGDO01000003.1"/>
</dbReference>
<sequence>MKKLLFYILPLVGLCVACGPKEVPSIGSKSYQVFDKEHLYFDPEINKNGIQVSETDPFYIESGRIMLKKLTIPKFERETKVKITVEETSAGDRWDKSGSVFMMPANGVNMLSVAKKEYELKNSENAEETDSFPGIIAEGEYQPTVELMRFMTPFGVGFYSEQDTSKYPNRMPVYIDGWAKKAVWEQDITHLIPLLEGEIYVGVHIDTWTKEGYNISVRLDFEESENAYEPARKRWVSPVMNTVRYIPPQRGCDQFQRKDVGTTVNVPAGAKTVNIGYITTGHGGHSGGDEFVPTENIIKVDDEIFHSFTPWRTDCASFRRFNPTSGVWLKKRKVDYIDWEKKKYQTKEIEEPEASSDLSRSNWCPGSDVPPLILPMSIGSGEHKITVSMPTSQVQAENEHNFWFVSAYLFGELN</sequence>
<dbReference type="Gene3D" id="2.60.120.1570">
    <property type="entry name" value="Peptide-N-glycosidase F, N-terminal domain"/>
    <property type="match status" value="1"/>
</dbReference>
<dbReference type="Pfam" id="PF09113">
    <property type="entry name" value="N-glycanase_C"/>
    <property type="match status" value="1"/>
</dbReference>
<keyword evidence="3" id="KW-0326">Glycosidase</keyword>
<feature type="domain" description="Peptide-N-glycosidase F N-terminal" evidence="2">
    <location>
        <begin position="30"/>
        <end position="221"/>
    </location>
</feature>
<dbReference type="InterPro" id="IPR008977">
    <property type="entry name" value="PHM/PNGase_F_dom_sf"/>
</dbReference>
<keyword evidence="4" id="KW-1185">Reference proteome</keyword>
<evidence type="ECO:0000256" key="1">
    <source>
        <dbReference type="ARBA" id="ARBA00023157"/>
    </source>
</evidence>
<proteinExistence type="predicted"/>
<evidence type="ECO:0000313" key="3">
    <source>
        <dbReference type="EMBL" id="PWJ42190.1"/>
    </source>
</evidence>
<dbReference type="InterPro" id="IPR015196">
    <property type="entry name" value="PngaseF_N"/>
</dbReference>
<dbReference type="Gene3D" id="2.60.120.230">
    <property type="match status" value="1"/>
</dbReference>
<dbReference type="Proteomes" id="UP000245535">
    <property type="component" value="Unassembled WGS sequence"/>
</dbReference>
<evidence type="ECO:0000313" key="4">
    <source>
        <dbReference type="Proteomes" id="UP000245535"/>
    </source>
</evidence>
<evidence type="ECO:0000259" key="2">
    <source>
        <dbReference type="SMART" id="SM01290"/>
    </source>
</evidence>
<keyword evidence="3" id="KW-0378">Hydrolase</keyword>
<dbReference type="EMBL" id="QGDO01000003">
    <property type="protein sequence ID" value="PWJ42190.1"/>
    <property type="molecule type" value="Genomic_DNA"/>
</dbReference>
<dbReference type="SMART" id="SM01290">
    <property type="entry name" value="N-glycanase_N"/>
    <property type="match status" value="1"/>
</dbReference>
<reference evidence="3 4" key="1">
    <citation type="submission" date="2018-03" db="EMBL/GenBank/DDBJ databases">
        <title>Genomic Encyclopedia of Archaeal and Bacterial Type Strains, Phase II (KMG-II): from individual species to whole genera.</title>
        <authorList>
            <person name="Goeker M."/>
        </authorList>
    </citation>
    <scope>NUCLEOTIDE SEQUENCE [LARGE SCALE GENOMIC DNA]</scope>
    <source>
        <strain evidence="3 4">DSM 28229</strain>
    </source>
</reference>
<dbReference type="GO" id="GO:0016798">
    <property type="term" value="F:hydrolase activity, acting on glycosyl bonds"/>
    <property type="evidence" value="ECO:0007669"/>
    <property type="project" value="UniProtKB-KW"/>
</dbReference>
<name>A0A315ZA38_SEDFL</name>
<dbReference type="GO" id="GO:0016715">
    <property type="term" value="F:oxidoreductase activity, acting on paired donors, with incorporation or reduction of molecular oxygen, reduced ascorbate as one donor, and incorporation of one atom of oxygen"/>
    <property type="evidence" value="ECO:0007669"/>
    <property type="project" value="InterPro"/>
</dbReference>
<keyword evidence="1" id="KW-1015">Disulfide bond</keyword>
<organism evidence="3 4">
    <name type="scientific">Sediminitomix flava</name>
    <dbReference type="NCBI Taxonomy" id="379075"/>
    <lineage>
        <taxon>Bacteria</taxon>
        <taxon>Pseudomonadati</taxon>
        <taxon>Bacteroidota</taxon>
        <taxon>Cytophagia</taxon>
        <taxon>Cytophagales</taxon>
        <taxon>Flammeovirgaceae</taxon>
        <taxon>Sediminitomix</taxon>
    </lineage>
</organism>
<dbReference type="Pfam" id="PF09112">
    <property type="entry name" value="N-glycanase_N"/>
    <property type="match status" value="1"/>
</dbReference>
<gene>
    <name evidence="3" type="ORF">BC781_103441</name>
</gene>
<comment type="caution">
    <text evidence="3">The sequence shown here is derived from an EMBL/GenBank/DDBJ whole genome shotgun (WGS) entry which is preliminary data.</text>
</comment>
<dbReference type="InterPro" id="IPR015197">
    <property type="entry name" value="PngaseF_C"/>
</dbReference>
<protein>
    <submittedName>
        <fullName evidence="3">Peptide-N-glycosidase F-like protein</fullName>
    </submittedName>
</protein>
<dbReference type="AlphaFoldDB" id="A0A315ZA38"/>
<dbReference type="OrthoDB" id="6281169at2"/>
<dbReference type="InterPro" id="IPR043022">
    <property type="entry name" value="PngaseF_N_sf"/>
</dbReference>